<evidence type="ECO:0000313" key="3">
    <source>
        <dbReference type="EMBL" id="OHB16173.1"/>
    </source>
</evidence>
<dbReference type="Proteomes" id="UP000177697">
    <property type="component" value="Unassembled WGS sequence"/>
</dbReference>
<comment type="caution">
    <text evidence="3">The sequence shown here is derived from an EMBL/GenBank/DDBJ whole genome shotgun (WGS) entry which is preliminary data.</text>
</comment>
<accession>A0A1G2V3G1</accession>
<evidence type="ECO:0000313" key="4">
    <source>
        <dbReference type="Proteomes" id="UP000177697"/>
    </source>
</evidence>
<dbReference type="AlphaFoldDB" id="A0A1G2V3G1"/>
<keyword evidence="2" id="KW-1133">Transmembrane helix</keyword>
<sequence>MQEGNNTEEYIDESEVEKEEGGGWRDKFKNLIEGRYFVPIVIVLIAIIAFSLGRVSGMEEKREPVRVLDNSGEVKGASINTSPPNPSPNLGEGSSALSDTGGNVIASKNGTKYHYPWCAGAKQISEKNKISFNSIEEARAAGYSPASNCKGLK</sequence>
<proteinExistence type="predicted"/>
<protein>
    <recommendedName>
        <fullName evidence="5">Ada DNA repair metal-binding domain-containing protein</fullName>
    </recommendedName>
</protein>
<feature type="region of interest" description="Disordered" evidence="1">
    <location>
        <begin position="66"/>
        <end position="103"/>
    </location>
</feature>
<dbReference type="SUPFAM" id="SSF57884">
    <property type="entry name" value="Ada DNA repair protein, N-terminal domain (N-Ada 10)"/>
    <property type="match status" value="1"/>
</dbReference>
<name>A0A1G2V3G1_9BACT</name>
<dbReference type="InterPro" id="IPR035451">
    <property type="entry name" value="Ada-like_dom_sf"/>
</dbReference>
<dbReference type="EMBL" id="MHWW01000003">
    <property type="protein sequence ID" value="OHB16173.1"/>
    <property type="molecule type" value="Genomic_DNA"/>
</dbReference>
<keyword evidence="2" id="KW-0812">Transmembrane</keyword>
<organism evidence="3 4">
    <name type="scientific">Candidatus Zambryskibacteria bacterium RIFOXYC1_FULL_39_10</name>
    <dbReference type="NCBI Taxonomy" id="1802779"/>
    <lineage>
        <taxon>Bacteria</taxon>
        <taxon>Candidatus Zambryskiibacteriota</taxon>
    </lineage>
</organism>
<dbReference type="Gene3D" id="3.40.10.10">
    <property type="entry name" value="DNA Methylphosphotriester Repair Domain"/>
    <property type="match status" value="1"/>
</dbReference>
<keyword evidence="2" id="KW-0472">Membrane</keyword>
<evidence type="ECO:0000256" key="2">
    <source>
        <dbReference type="SAM" id="Phobius"/>
    </source>
</evidence>
<evidence type="ECO:0000256" key="1">
    <source>
        <dbReference type="SAM" id="MobiDB-lite"/>
    </source>
</evidence>
<reference evidence="3 4" key="1">
    <citation type="journal article" date="2016" name="Nat. Commun.">
        <title>Thousands of microbial genomes shed light on interconnected biogeochemical processes in an aquifer system.</title>
        <authorList>
            <person name="Anantharaman K."/>
            <person name="Brown C.T."/>
            <person name="Hug L.A."/>
            <person name="Sharon I."/>
            <person name="Castelle C.J."/>
            <person name="Probst A.J."/>
            <person name="Thomas B.C."/>
            <person name="Singh A."/>
            <person name="Wilkins M.J."/>
            <person name="Karaoz U."/>
            <person name="Brodie E.L."/>
            <person name="Williams K.H."/>
            <person name="Hubbard S.S."/>
            <person name="Banfield J.F."/>
        </authorList>
    </citation>
    <scope>NUCLEOTIDE SEQUENCE [LARGE SCALE GENOMIC DNA]</scope>
</reference>
<gene>
    <name evidence="3" type="ORF">A2431_02055</name>
</gene>
<feature type="transmembrane region" description="Helical" evidence="2">
    <location>
        <begin position="36"/>
        <end position="53"/>
    </location>
</feature>
<evidence type="ECO:0008006" key="5">
    <source>
        <dbReference type="Google" id="ProtNLM"/>
    </source>
</evidence>